<organism evidence="2 3">
    <name type="scientific">Actinoplanes couchii</name>
    <dbReference type="NCBI Taxonomy" id="403638"/>
    <lineage>
        <taxon>Bacteria</taxon>
        <taxon>Bacillati</taxon>
        <taxon>Actinomycetota</taxon>
        <taxon>Actinomycetes</taxon>
        <taxon>Micromonosporales</taxon>
        <taxon>Micromonosporaceae</taxon>
        <taxon>Actinoplanes</taxon>
    </lineage>
</organism>
<comment type="caution">
    <text evidence="2">The sequence shown here is derived from an EMBL/GenBank/DDBJ whole genome shotgun (WGS) entry which is preliminary data.</text>
</comment>
<feature type="transmembrane region" description="Helical" evidence="1">
    <location>
        <begin position="12"/>
        <end position="31"/>
    </location>
</feature>
<dbReference type="Proteomes" id="UP000612282">
    <property type="component" value="Unassembled WGS sequence"/>
</dbReference>
<evidence type="ECO:0000313" key="2">
    <source>
        <dbReference type="EMBL" id="GID51688.1"/>
    </source>
</evidence>
<keyword evidence="3" id="KW-1185">Reference proteome</keyword>
<evidence type="ECO:0008006" key="4">
    <source>
        <dbReference type="Google" id="ProtNLM"/>
    </source>
</evidence>
<sequence length="257" mass="27813">MTGIDRSTERRVAWLQYTIVALTGTVLLFFAVDDKGLYAVMVPLLLLIAGYRTWTVERLSPRQADFYAHAVVGGAADRMLDELRSDRWLHDLWAAAPLSRLLVLPPERIGAAMTALRAAGPPSRPMSTGTRAADRGAAVLLGGVLGGALGWAAGRAGPYLTWSVAVALVLVVVFRVVVAAHNRRQLARMTARMRADPRAELAGLLAPPWENLRTAVTQELHRLATADSLPRRMPDLRVTELLMAGGMAAGFLATWSS</sequence>
<name>A0ABQ3WZI4_9ACTN</name>
<protein>
    <recommendedName>
        <fullName evidence="4">Integral membrane protein</fullName>
    </recommendedName>
</protein>
<feature type="transmembrane region" description="Helical" evidence="1">
    <location>
        <begin position="37"/>
        <end position="54"/>
    </location>
</feature>
<evidence type="ECO:0000256" key="1">
    <source>
        <dbReference type="SAM" id="Phobius"/>
    </source>
</evidence>
<keyword evidence="1" id="KW-0812">Transmembrane</keyword>
<proteinExistence type="predicted"/>
<keyword evidence="1" id="KW-0472">Membrane</keyword>
<evidence type="ECO:0000313" key="3">
    <source>
        <dbReference type="Proteomes" id="UP000612282"/>
    </source>
</evidence>
<accession>A0ABQ3WZI4</accession>
<dbReference type="RefSeq" id="WP_203792422.1">
    <property type="nucleotide sequence ID" value="NZ_BAAAQE010000090.1"/>
</dbReference>
<dbReference type="EMBL" id="BOMG01000003">
    <property type="protein sequence ID" value="GID51688.1"/>
    <property type="molecule type" value="Genomic_DNA"/>
</dbReference>
<reference evidence="2 3" key="1">
    <citation type="submission" date="2021-01" db="EMBL/GenBank/DDBJ databases">
        <title>Whole genome shotgun sequence of Actinoplanes couchii NBRC 106145.</title>
        <authorList>
            <person name="Komaki H."/>
            <person name="Tamura T."/>
        </authorList>
    </citation>
    <scope>NUCLEOTIDE SEQUENCE [LARGE SCALE GENOMIC DNA]</scope>
    <source>
        <strain evidence="2 3">NBRC 106145</strain>
    </source>
</reference>
<keyword evidence="1" id="KW-1133">Transmembrane helix</keyword>
<feature type="transmembrane region" description="Helical" evidence="1">
    <location>
        <begin position="136"/>
        <end position="153"/>
    </location>
</feature>
<feature type="transmembrane region" description="Helical" evidence="1">
    <location>
        <begin position="159"/>
        <end position="180"/>
    </location>
</feature>
<gene>
    <name evidence="2" type="ORF">Aco03nite_000920</name>
</gene>